<gene>
    <name evidence="2" type="ORF">ACFOD4_11250</name>
</gene>
<evidence type="ECO:0000313" key="3">
    <source>
        <dbReference type="Proteomes" id="UP001595593"/>
    </source>
</evidence>
<reference evidence="3" key="1">
    <citation type="journal article" date="2019" name="Int. J. Syst. Evol. Microbiol.">
        <title>The Global Catalogue of Microorganisms (GCM) 10K type strain sequencing project: providing services to taxonomists for standard genome sequencing and annotation.</title>
        <authorList>
            <consortium name="The Broad Institute Genomics Platform"/>
            <consortium name="The Broad Institute Genome Sequencing Center for Infectious Disease"/>
            <person name="Wu L."/>
            <person name="Ma J."/>
        </authorList>
    </citation>
    <scope>NUCLEOTIDE SEQUENCE [LARGE SCALE GENOMIC DNA]</scope>
    <source>
        <strain evidence="3">KCTC 52094</strain>
    </source>
</reference>
<feature type="region of interest" description="Disordered" evidence="1">
    <location>
        <begin position="37"/>
        <end position="65"/>
    </location>
</feature>
<dbReference type="RefSeq" id="WP_379596480.1">
    <property type="nucleotide sequence ID" value="NZ_JBHRTN010000010.1"/>
</dbReference>
<protein>
    <recommendedName>
        <fullName evidence="4">General stress protein 17M-like domain-containing protein</fullName>
    </recommendedName>
</protein>
<name>A0ABV7FYZ1_9PROT</name>
<keyword evidence="3" id="KW-1185">Reference proteome</keyword>
<evidence type="ECO:0000256" key="1">
    <source>
        <dbReference type="SAM" id="MobiDB-lite"/>
    </source>
</evidence>
<feature type="region of interest" description="Disordered" evidence="1">
    <location>
        <begin position="175"/>
        <end position="217"/>
    </location>
</feature>
<sequence>MAQKTITRMFDSREHALNAVRDLESAGFSSDDISVIARSDETGSAETTTGSATGTKHSDTGEKASSGAGIGASLGTLVGGGAGVAAALGAIAIPGIGPVVAAGALVAALTGAGVGAAAGGLIGSLTGAGVSEAEAPVYAEGMRRGGSIVSVRADDAREGEVLDILSRHQPVNMTEREASYREGGWTGYDDKRDTPYVGPAGSAGDVIDPARPGDRRI</sequence>
<comment type="caution">
    <text evidence="2">The sequence shown here is derived from an EMBL/GenBank/DDBJ whole genome shotgun (WGS) entry which is preliminary data.</text>
</comment>
<dbReference type="InterPro" id="IPR052948">
    <property type="entry name" value="Low_temp-induced_all0457"/>
</dbReference>
<evidence type="ECO:0000313" key="2">
    <source>
        <dbReference type="EMBL" id="MFC3125642.1"/>
    </source>
</evidence>
<dbReference type="Proteomes" id="UP001595593">
    <property type="component" value="Unassembled WGS sequence"/>
</dbReference>
<proteinExistence type="predicted"/>
<dbReference type="PANTHER" id="PTHR36109">
    <property type="entry name" value="MEMBRANE PROTEIN-RELATED"/>
    <property type="match status" value="1"/>
</dbReference>
<evidence type="ECO:0008006" key="4">
    <source>
        <dbReference type="Google" id="ProtNLM"/>
    </source>
</evidence>
<feature type="compositionally biased region" description="Low complexity" evidence="1">
    <location>
        <begin position="42"/>
        <end position="55"/>
    </location>
</feature>
<dbReference type="PANTHER" id="PTHR36109:SF2">
    <property type="entry name" value="MEMBRANE PROTEIN"/>
    <property type="match status" value="1"/>
</dbReference>
<dbReference type="EMBL" id="JBHRTN010000010">
    <property type="protein sequence ID" value="MFC3125642.1"/>
    <property type="molecule type" value="Genomic_DNA"/>
</dbReference>
<accession>A0ABV7FYZ1</accession>
<organism evidence="2 3">
    <name type="scientific">Teichococcus globiformis</name>
    <dbReference type="NCBI Taxonomy" id="2307229"/>
    <lineage>
        <taxon>Bacteria</taxon>
        <taxon>Pseudomonadati</taxon>
        <taxon>Pseudomonadota</taxon>
        <taxon>Alphaproteobacteria</taxon>
        <taxon>Acetobacterales</taxon>
        <taxon>Roseomonadaceae</taxon>
        <taxon>Roseomonas</taxon>
    </lineage>
</organism>